<evidence type="ECO:0000313" key="4">
    <source>
        <dbReference type="Proteomes" id="UP000051461"/>
    </source>
</evidence>
<dbReference type="PATRIC" id="fig|1423726.3.peg.1832"/>
<dbReference type="InterPro" id="IPR015330">
    <property type="entry name" value="DNA_primase/pol_bifunc_N"/>
</dbReference>
<comment type="caution">
    <text evidence="3">The sequence shown here is derived from an EMBL/GenBank/DDBJ whole genome shotgun (WGS) entry which is preliminary data.</text>
</comment>
<dbReference type="CDD" id="cd04859">
    <property type="entry name" value="Prim_Pol"/>
    <property type="match status" value="1"/>
</dbReference>
<evidence type="ECO:0008006" key="5">
    <source>
        <dbReference type="Google" id="ProtNLM"/>
    </source>
</evidence>
<gene>
    <name evidence="3" type="ORF">FC07_GL001770</name>
</gene>
<dbReference type="SUPFAM" id="SSF56747">
    <property type="entry name" value="Prim-pol domain"/>
    <property type="match status" value="1"/>
</dbReference>
<name>A0A0R1H0H0_9LACO</name>
<proteinExistence type="predicted"/>
<dbReference type="InterPro" id="IPR014820">
    <property type="entry name" value="PriCT_1"/>
</dbReference>
<evidence type="ECO:0000259" key="1">
    <source>
        <dbReference type="SMART" id="SM00942"/>
    </source>
</evidence>
<feature type="domain" description="DNA primase/polymerase bifunctional N-terminal" evidence="2">
    <location>
        <begin position="8"/>
        <end position="159"/>
    </location>
</feature>
<protein>
    <recommendedName>
        <fullName evidence="5">DNA primase</fullName>
    </recommendedName>
</protein>
<reference evidence="3 4" key="1">
    <citation type="journal article" date="2015" name="Genome Announc.">
        <title>Expanding the biotechnology potential of lactobacilli through comparative genomics of 213 strains and associated genera.</title>
        <authorList>
            <person name="Sun Z."/>
            <person name="Harris H.M."/>
            <person name="McCann A."/>
            <person name="Guo C."/>
            <person name="Argimon S."/>
            <person name="Zhang W."/>
            <person name="Yang X."/>
            <person name="Jeffery I.B."/>
            <person name="Cooney J.C."/>
            <person name="Kagawa T.F."/>
            <person name="Liu W."/>
            <person name="Song Y."/>
            <person name="Salvetti E."/>
            <person name="Wrobel A."/>
            <person name="Rasinkangas P."/>
            <person name="Parkhill J."/>
            <person name="Rea M.C."/>
            <person name="O'Sullivan O."/>
            <person name="Ritari J."/>
            <person name="Douillard F.P."/>
            <person name="Paul Ross R."/>
            <person name="Yang R."/>
            <person name="Briner A.E."/>
            <person name="Felis G.E."/>
            <person name="de Vos W.M."/>
            <person name="Barrangou R."/>
            <person name="Klaenhammer T.R."/>
            <person name="Caufield P.W."/>
            <person name="Cui Y."/>
            <person name="Zhang H."/>
            <person name="O'Toole P.W."/>
        </authorList>
    </citation>
    <scope>NUCLEOTIDE SEQUENCE [LARGE SCALE GENOMIC DNA]</scope>
    <source>
        <strain evidence="3 4">DSM 20003</strain>
    </source>
</reference>
<keyword evidence="4" id="KW-1185">Reference proteome</keyword>
<dbReference type="OrthoDB" id="2303110at2"/>
<dbReference type="EMBL" id="AZDA01000026">
    <property type="protein sequence ID" value="KRK39973.1"/>
    <property type="molecule type" value="Genomic_DNA"/>
</dbReference>
<organism evidence="3 4">
    <name type="scientific">Loigolactobacillus bifermentans DSM 20003</name>
    <dbReference type="NCBI Taxonomy" id="1423726"/>
    <lineage>
        <taxon>Bacteria</taxon>
        <taxon>Bacillati</taxon>
        <taxon>Bacillota</taxon>
        <taxon>Bacilli</taxon>
        <taxon>Lactobacillales</taxon>
        <taxon>Lactobacillaceae</taxon>
        <taxon>Loigolactobacillus</taxon>
    </lineage>
</organism>
<dbReference type="AlphaFoldDB" id="A0A0R1H0H0"/>
<dbReference type="Pfam" id="PF08708">
    <property type="entry name" value="PriCT_1"/>
    <property type="match status" value="1"/>
</dbReference>
<evidence type="ECO:0000259" key="2">
    <source>
        <dbReference type="SMART" id="SM00943"/>
    </source>
</evidence>
<accession>A0A0R1H0H0</accession>
<dbReference type="Proteomes" id="UP000051461">
    <property type="component" value="Unassembled WGS sequence"/>
</dbReference>
<dbReference type="SMART" id="SM00943">
    <property type="entry name" value="Prim-Pol"/>
    <property type="match status" value="1"/>
</dbReference>
<dbReference type="Gene3D" id="3.30.720.160">
    <property type="entry name" value="Bifunctional DNA primase/polymerase, N-terminal"/>
    <property type="match status" value="1"/>
</dbReference>
<dbReference type="Pfam" id="PF09250">
    <property type="entry name" value="Prim-Pol"/>
    <property type="match status" value="1"/>
</dbReference>
<dbReference type="STRING" id="1423726.FC07_GL001770"/>
<feature type="domain" description="Primase C-terminal 1" evidence="1">
    <location>
        <begin position="200"/>
        <end position="265"/>
    </location>
</feature>
<dbReference type="RefSeq" id="WP_057903953.1">
    <property type="nucleotide sequence ID" value="NZ_AZDA01000026.1"/>
</dbReference>
<dbReference type="SMART" id="SM00942">
    <property type="entry name" value="PriCT_1"/>
    <property type="match status" value="1"/>
</dbReference>
<sequence length="271" mass="30300">MQNIVNYALAYAKKGFSVLPISAGEKRPLVLFADRPPMTESQIKKIWKRHPNARLALRTIEFFVVDIDEHQDGDDGFKSIETFNQKNPGCIVDTLCQTTGHGGKQLFYEKPAGIDMTQVIGWLPGVDIKANPNNYVLVAPSTGYTWQNKMPMVKAPEALINSICKKQSTKYSPVDPQALTEMNWNQKVGQHSRTAKLFEQIVNGLGETGGRNMALAAFVGGLLYRNIDVQVVKKLAEIANNNTAKALDTREFDRTFDSMVKKELRRRANGK</sequence>
<evidence type="ECO:0000313" key="3">
    <source>
        <dbReference type="EMBL" id="KRK39973.1"/>
    </source>
</evidence>